<gene>
    <name evidence="2" type="ORF">ACAOBT_LOCUS9468</name>
</gene>
<name>A0A9P0KAS1_ACAOB</name>
<proteinExistence type="predicted"/>
<feature type="compositionally biased region" description="Polar residues" evidence="1">
    <location>
        <begin position="168"/>
        <end position="178"/>
    </location>
</feature>
<feature type="region of interest" description="Disordered" evidence="1">
    <location>
        <begin position="168"/>
        <end position="215"/>
    </location>
</feature>
<evidence type="ECO:0000313" key="2">
    <source>
        <dbReference type="EMBL" id="CAH1971532.1"/>
    </source>
</evidence>
<comment type="caution">
    <text evidence="2">The sequence shown here is derived from an EMBL/GenBank/DDBJ whole genome shotgun (WGS) entry which is preliminary data.</text>
</comment>
<protein>
    <submittedName>
        <fullName evidence="2">Uncharacterized protein</fullName>
    </submittedName>
</protein>
<dbReference type="AlphaFoldDB" id="A0A9P0KAS1"/>
<accession>A0A9P0KAS1</accession>
<dbReference type="OrthoDB" id="432483at2759"/>
<reference evidence="2" key="1">
    <citation type="submission" date="2022-03" db="EMBL/GenBank/DDBJ databases">
        <authorList>
            <person name="Sayadi A."/>
        </authorList>
    </citation>
    <scope>NUCLEOTIDE SEQUENCE</scope>
</reference>
<evidence type="ECO:0000313" key="3">
    <source>
        <dbReference type="Proteomes" id="UP001152888"/>
    </source>
</evidence>
<sequence length="286" mass="30640">MYLLVPGSKFLCSEVIAPIRSEVDDISLIIINFEDLTTVPAPSLENSPIGKNRLSKFDRARASFRQSLRLGSGIRGRGLRLAGYLTPPSDVTAAEEEEDRLEQCPLTSSAPTAPILEPHQQTTIVPLQSSVITSAVIPPLPWSGPGRGGSVEPPGPAYRLPHQPVLSVSHSAPTSHQASFERGESMERTNGVTNGNGNGRGAGGGTGGGGNNNRHYAVQNRTVSHATSLDAIARRQCFRTGYPTVSLSRNIYLAAKIFAQLCCHCETQTRSPRDNLDVQPDISHAN</sequence>
<dbReference type="Proteomes" id="UP001152888">
    <property type="component" value="Unassembled WGS sequence"/>
</dbReference>
<keyword evidence="3" id="KW-1185">Reference proteome</keyword>
<evidence type="ECO:0000256" key="1">
    <source>
        <dbReference type="SAM" id="MobiDB-lite"/>
    </source>
</evidence>
<dbReference type="EMBL" id="CAKOFQ010006786">
    <property type="protein sequence ID" value="CAH1971532.1"/>
    <property type="molecule type" value="Genomic_DNA"/>
</dbReference>
<feature type="compositionally biased region" description="Gly residues" evidence="1">
    <location>
        <begin position="194"/>
        <end position="211"/>
    </location>
</feature>
<organism evidence="2 3">
    <name type="scientific">Acanthoscelides obtectus</name>
    <name type="common">Bean weevil</name>
    <name type="synonym">Bruchus obtectus</name>
    <dbReference type="NCBI Taxonomy" id="200917"/>
    <lineage>
        <taxon>Eukaryota</taxon>
        <taxon>Metazoa</taxon>
        <taxon>Ecdysozoa</taxon>
        <taxon>Arthropoda</taxon>
        <taxon>Hexapoda</taxon>
        <taxon>Insecta</taxon>
        <taxon>Pterygota</taxon>
        <taxon>Neoptera</taxon>
        <taxon>Endopterygota</taxon>
        <taxon>Coleoptera</taxon>
        <taxon>Polyphaga</taxon>
        <taxon>Cucujiformia</taxon>
        <taxon>Chrysomeloidea</taxon>
        <taxon>Chrysomelidae</taxon>
        <taxon>Bruchinae</taxon>
        <taxon>Bruchini</taxon>
        <taxon>Acanthoscelides</taxon>
    </lineage>
</organism>